<dbReference type="EMBL" id="BFEA01000231">
    <property type="protein sequence ID" value="GBG75804.1"/>
    <property type="molecule type" value="Genomic_DNA"/>
</dbReference>
<feature type="compositionally biased region" description="Acidic residues" evidence="1">
    <location>
        <begin position="178"/>
        <end position="187"/>
    </location>
</feature>
<dbReference type="Gramene" id="GBG75804">
    <property type="protein sequence ID" value="GBG75804"/>
    <property type="gene ID" value="CBR_g21049"/>
</dbReference>
<evidence type="ECO:0000313" key="3">
    <source>
        <dbReference type="Proteomes" id="UP000265515"/>
    </source>
</evidence>
<dbReference type="PANTHER" id="PTHR41752:SF1">
    <property type="entry name" value="PROFILIN"/>
    <property type="match status" value="1"/>
</dbReference>
<accession>A0A388L0F8</accession>
<sequence>MIDDPSPLASKVSRVVIFDSRAMVLAANFDPPSTEELLALMLSLSERSSAIRDGLYVGGKRFEVHRHHFPYVYGRCTEDREGIALCRADDVQNGAQIFGLTTYSLPAISAAVVPRLKKLCDAISKLPMEDRQVEAGADKDRDPYGSVVERNAVRVGDGDGGDDQSSEDGGESFQSAESEGEGGDESAETDRQRKEEETEQNGEQVVDADQEKEKEMATSSGQGEGEENGSAFGDAS</sequence>
<keyword evidence="3" id="KW-1185">Reference proteome</keyword>
<dbReference type="OrthoDB" id="10259541at2759"/>
<feature type="region of interest" description="Disordered" evidence="1">
    <location>
        <begin position="133"/>
        <end position="236"/>
    </location>
</feature>
<comment type="caution">
    <text evidence="2">The sequence shown here is derived from an EMBL/GenBank/DDBJ whole genome shotgun (WGS) entry which is preliminary data.</text>
</comment>
<reference evidence="2 3" key="1">
    <citation type="journal article" date="2018" name="Cell">
        <title>The Chara Genome: Secondary Complexity and Implications for Plant Terrestrialization.</title>
        <authorList>
            <person name="Nishiyama T."/>
            <person name="Sakayama H."/>
            <person name="Vries J.D."/>
            <person name="Buschmann H."/>
            <person name="Saint-Marcoux D."/>
            <person name="Ullrich K.K."/>
            <person name="Haas F.B."/>
            <person name="Vanderstraeten L."/>
            <person name="Becker D."/>
            <person name="Lang D."/>
            <person name="Vosolsobe S."/>
            <person name="Rombauts S."/>
            <person name="Wilhelmsson P.K.I."/>
            <person name="Janitza P."/>
            <person name="Kern R."/>
            <person name="Heyl A."/>
            <person name="Rumpler F."/>
            <person name="Villalobos L.I.A.C."/>
            <person name="Clay J.M."/>
            <person name="Skokan R."/>
            <person name="Toyoda A."/>
            <person name="Suzuki Y."/>
            <person name="Kagoshima H."/>
            <person name="Schijlen E."/>
            <person name="Tajeshwar N."/>
            <person name="Catarino B."/>
            <person name="Hetherington A.J."/>
            <person name="Saltykova A."/>
            <person name="Bonnot C."/>
            <person name="Breuninger H."/>
            <person name="Symeonidi A."/>
            <person name="Radhakrishnan G.V."/>
            <person name="Van Nieuwerburgh F."/>
            <person name="Deforce D."/>
            <person name="Chang C."/>
            <person name="Karol K.G."/>
            <person name="Hedrich R."/>
            <person name="Ulvskov P."/>
            <person name="Glockner G."/>
            <person name="Delwiche C.F."/>
            <person name="Petrasek J."/>
            <person name="Van de Peer Y."/>
            <person name="Friml J."/>
            <person name="Beilby M."/>
            <person name="Dolan L."/>
            <person name="Kohara Y."/>
            <person name="Sugano S."/>
            <person name="Fujiyama A."/>
            <person name="Delaux P.-M."/>
            <person name="Quint M."/>
            <person name="TheiBen G."/>
            <person name="Hagemann M."/>
            <person name="Harholt J."/>
            <person name="Dunand C."/>
            <person name="Zachgo S."/>
            <person name="Langdale J."/>
            <person name="Maumus F."/>
            <person name="Straeten D.V.D."/>
            <person name="Gould S.B."/>
            <person name="Rensing S.A."/>
        </authorList>
    </citation>
    <scope>NUCLEOTIDE SEQUENCE [LARGE SCALE GENOMIC DNA]</scope>
    <source>
        <strain evidence="2 3">S276</strain>
    </source>
</reference>
<evidence type="ECO:0000256" key="1">
    <source>
        <dbReference type="SAM" id="MobiDB-lite"/>
    </source>
</evidence>
<dbReference type="Proteomes" id="UP000265515">
    <property type="component" value="Unassembled WGS sequence"/>
</dbReference>
<gene>
    <name evidence="2" type="ORF">CBR_g21049</name>
</gene>
<protein>
    <recommendedName>
        <fullName evidence="4">Profilin</fullName>
    </recommendedName>
</protein>
<feature type="compositionally biased region" description="Basic and acidic residues" evidence="1">
    <location>
        <begin position="133"/>
        <end position="143"/>
    </location>
</feature>
<proteinExistence type="predicted"/>
<dbReference type="InterPro" id="IPR036140">
    <property type="entry name" value="PFN_sf"/>
</dbReference>
<organism evidence="2 3">
    <name type="scientific">Chara braunii</name>
    <name type="common">Braun's stonewort</name>
    <dbReference type="NCBI Taxonomy" id="69332"/>
    <lineage>
        <taxon>Eukaryota</taxon>
        <taxon>Viridiplantae</taxon>
        <taxon>Streptophyta</taxon>
        <taxon>Charophyceae</taxon>
        <taxon>Charales</taxon>
        <taxon>Characeae</taxon>
        <taxon>Chara</taxon>
    </lineage>
</organism>
<name>A0A388L0F8_CHABU</name>
<evidence type="ECO:0000313" key="2">
    <source>
        <dbReference type="EMBL" id="GBG75804.1"/>
    </source>
</evidence>
<feature type="compositionally biased region" description="Acidic residues" evidence="1">
    <location>
        <begin position="159"/>
        <end position="170"/>
    </location>
</feature>
<dbReference type="PANTHER" id="PTHR41752">
    <property type="entry name" value="PROFILIN"/>
    <property type="match status" value="1"/>
</dbReference>
<dbReference type="SUPFAM" id="SSF55770">
    <property type="entry name" value="Profilin (actin-binding protein)"/>
    <property type="match status" value="1"/>
</dbReference>
<dbReference type="AlphaFoldDB" id="A0A388L0F8"/>
<evidence type="ECO:0008006" key="4">
    <source>
        <dbReference type="Google" id="ProtNLM"/>
    </source>
</evidence>